<dbReference type="FunFam" id="3.40.50.620:FF:000053">
    <property type="entry name" value="Probable tRNA sulfurtransferase"/>
    <property type="match status" value="1"/>
</dbReference>
<keyword evidence="5 18" id="KW-0547">Nucleotide-binding</keyword>
<evidence type="ECO:0000313" key="20">
    <source>
        <dbReference type="EMBL" id="AZG68597.1"/>
    </source>
</evidence>
<evidence type="ECO:0000256" key="11">
    <source>
        <dbReference type="ARBA" id="ARBA00058382"/>
    </source>
</evidence>
<dbReference type="OrthoDB" id="9773948at2"/>
<dbReference type="RefSeq" id="WP_124724292.1">
    <property type="nucleotide sequence ID" value="NZ_CP034044.1"/>
</dbReference>
<keyword evidence="6 18" id="KW-0067">ATP-binding</keyword>
<dbReference type="EMBL" id="CP034044">
    <property type="protein sequence ID" value="AZG68597.1"/>
    <property type="molecule type" value="Genomic_DNA"/>
</dbReference>
<keyword evidence="3 18" id="KW-0820">tRNA-binding</keyword>
<organism evidence="20 21">
    <name type="scientific">Mycoplasma struthionis</name>
    <dbReference type="NCBI Taxonomy" id="538220"/>
    <lineage>
        <taxon>Bacteria</taxon>
        <taxon>Bacillati</taxon>
        <taxon>Mycoplasmatota</taxon>
        <taxon>Mollicutes</taxon>
        <taxon>Mycoplasmataceae</taxon>
        <taxon>Mycoplasma</taxon>
    </lineage>
</organism>
<dbReference type="Gene3D" id="3.40.50.620">
    <property type="entry name" value="HUPs"/>
    <property type="match status" value="1"/>
</dbReference>
<evidence type="ECO:0000256" key="14">
    <source>
        <dbReference type="ARBA" id="ARBA00071867"/>
    </source>
</evidence>
<feature type="binding site" evidence="18">
    <location>
        <position position="286"/>
    </location>
    <ligand>
        <name>ATP</name>
        <dbReference type="ChEBI" id="CHEBI:30616"/>
    </ligand>
</feature>
<dbReference type="SUPFAM" id="SSF52402">
    <property type="entry name" value="Adenine nucleotide alpha hydrolases-like"/>
    <property type="match status" value="1"/>
</dbReference>
<evidence type="ECO:0000256" key="6">
    <source>
        <dbReference type="ARBA" id="ARBA00022840"/>
    </source>
</evidence>
<protein>
    <recommendedName>
        <fullName evidence="14 18">Probable tRNA sulfurtransferase</fullName>
        <ecNumber evidence="13 18">2.8.1.4</ecNumber>
    </recommendedName>
    <alternativeName>
        <fullName evidence="15 18">Sulfur carrier protein ThiS sulfurtransferase</fullName>
    </alternativeName>
    <alternativeName>
        <fullName evidence="16 18">Thiamine biosynthesis protein ThiI</fullName>
    </alternativeName>
    <alternativeName>
        <fullName evidence="17 18">tRNA 4-thiouridine synthase</fullName>
    </alternativeName>
</protein>
<evidence type="ECO:0000256" key="10">
    <source>
        <dbReference type="ARBA" id="ARBA00052330"/>
    </source>
</evidence>
<keyword evidence="21" id="KW-1185">Reference proteome</keyword>
<dbReference type="SUPFAM" id="SSF143437">
    <property type="entry name" value="THUMP domain-like"/>
    <property type="match status" value="1"/>
</dbReference>
<dbReference type="AlphaFoldDB" id="A0A3G8LGZ8"/>
<evidence type="ECO:0000256" key="17">
    <source>
        <dbReference type="ARBA" id="ARBA00080570"/>
    </source>
</evidence>
<gene>
    <name evidence="18 20" type="primary">thiI</name>
    <name evidence="20" type="ORF">EGN60_01265</name>
</gene>
<name>A0A3G8LGZ8_9MOLU</name>
<dbReference type="InterPro" id="IPR003720">
    <property type="entry name" value="tRNA_STrfase"/>
</dbReference>
<dbReference type="GO" id="GO:0005829">
    <property type="term" value="C:cytosol"/>
    <property type="evidence" value="ECO:0007669"/>
    <property type="project" value="TreeGrafter"/>
</dbReference>
<accession>A0A3G8LGZ8</accession>
<dbReference type="InterPro" id="IPR054173">
    <property type="entry name" value="ThiI_fer"/>
</dbReference>
<dbReference type="CDD" id="cd11716">
    <property type="entry name" value="THUMP_ThiI"/>
    <property type="match status" value="1"/>
</dbReference>
<feature type="binding site" evidence="18">
    <location>
        <position position="277"/>
    </location>
    <ligand>
        <name>ATP</name>
        <dbReference type="ChEBI" id="CHEBI:30616"/>
    </ligand>
</feature>
<dbReference type="HAMAP" id="MF_00021">
    <property type="entry name" value="ThiI"/>
    <property type="match status" value="1"/>
</dbReference>
<dbReference type="GO" id="GO:0004810">
    <property type="term" value="F:CCA tRNA nucleotidyltransferase activity"/>
    <property type="evidence" value="ECO:0007669"/>
    <property type="project" value="InterPro"/>
</dbReference>
<evidence type="ECO:0000256" key="8">
    <source>
        <dbReference type="ARBA" id="ARBA00022977"/>
    </source>
</evidence>
<evidence type="ECO:0000256" key="2">
    <source>
        <dbReference type="ARBA" id="ARBA00022490"/>
    </source>
</evidence>
<evidence type="ECO:0000256" key="13">
    <source>
        <dbReference type="ARBA" id="ARBA00066827"/>
    </source>
</evidence>
<evidence type="ECO:0000256" key="3">
    <source>
        <dbReference type="ARBA" id="ARBA00022555"/>
    </source>
</evidence>
<keyword evidence="8 18" id="KW-0784">Thiamine biosynthesis</keyword>
<dbReference type="Pfam" id="PF02568">
    <property type="entry name" value="ThiI"/>
    <property type="match status" value="1"/>
</dbReference>
<feature type="binding site" evidence="18">
    <location>
        <begin position="173"/>
        <end position="174"/>
    </location>
    <ligand>
        <name>ATP</name>
        <dbReference type="ChEBI" id="CHEBI:30616"/>
    </ligand>
</feature>
<keyword evidence="4 18" id="KW-0808">Transferase</keyword>
<evidence type="ECO:0000256" key="4">
    <source>
        <dbReference type="ARBA" id="ARBA00022679"/>
    </source>
</evidence>
<comment type="catalytic activity">
    <reaction evidence="10 18">
        <text>[ThiS sulfur-carrier protein]-C-terminal Gly-Gly-AMP + S-sulfanyl-L-cysteinyl-[cysteine desulfurase] + AH2 = [ThiS sulfur-carrier protein]-C-terminal-Gly-aminoethanethioate + L-cysteinyl-[cysteine desulfurase] + A + AMP + 2 H(+)</text>
        <dbReference type="Rhea" id="RHEA:43340"/>
        <dbReference type="Rhea" id="RHEA-COMP:12157"/>
        <dbReference type="Rhea" id="RHEA-COMP:12158"/>
        <dbReference type="Rhea" id="RHEA-COMP:12910"/>
        <dbReference type="Rhea" id="RHEA-COMP:19908"/>
        <dbReference type="ChEBI" id="CHEBI:13193"/>
        <dbReference type="ChEBI" id="CHEBI:15378"/>
        <dbReference type="ChEBI" id="CHEBI:17499"/>
        <dbReference type="ChEBI" id="CHEBI:29950"/>
        <dbReference type="ChEBI" id="CHEBI:61963"/>
        <dbReference type="ChEBI" id="CHEBI:90618"/>
        <dbReference type="ChEBI" id="CHEBI:232372"/>
        <dbReference type="ChEBI" id="CHEBI:456215"/>
    </reaction>
</comment>
<dbReference type="SMART" id="SM00981">
    <property type="entry name" value="THUMP"/>
    <property type="match status" value="1"/>
</dbReference>
<comment type="pathway">
    <text evidence="18">Cofactor biosynthesis; thiamine diphosphate biosynthesis.</text>
</comment>
<comment type="subcellular location">
    <subcellularLocation>
        <location evidence="1 18">Cytoplasm</location>
    </subcellularLocation>
</comment>
<dbReference type="NCBIfam" id="TIGR00342">
    <property type="entry name" value="tRNA uracil 4-sulfurtransferase ThiI"/>
    <property type="match status" value="1"/>
</dbReference>
<dbReference type="Gene3D" id="3.30.2130.30">
    <property type="match status" value="1"/>
</dbReference>
<dbReference type="InterPro" id="IPR049961">
    <property type="entry name" value="ThiI_N"/>
</dbReference>
<evidence type="ECO:0000256" key="1">
    <source>
        <dbReference type="ARBA" id="ARBA00004496"/>
    </source>
</evidence>
<dbReference type="CDD" id="cd01712">
    <property type="entry name" value="PPase_ThiI"/>
    <property type="match status" value="1"/>
</dbReference>
<evidence type="ECO:0000256" key="16">
    <source>
        <dbReference type="ARBA" id="ARBA00077849"/>
    </source>
</evidence>
<dbReference type="GO" id="GO:0009228">
    <property type="term" value="P:thiamine biosynthetic process"/>
    <property type="evidence" value="ECO:0007669"/>
    <property type="project" value="UniProtKB-KW"/>
</dbReference>
<dbReference type="GO" id="GO:0000049">
    <property type="term" value="F:tRNA binding"/>
    <property type="evidence" value="ECO:0007669"/>
    <property type="project" value="UniProtKB-UniRule"/>
</dbReference>
<evidence type="ECO:0000256" key="15">
    <source>
        <dbReference type="ARBA" id="ARBA00075337"/>
    </source>
</evidence>
<evidence type="ECO:0000256" key="7">
    <source>
        <dbReference type="ARBA" id="ARBA00022884"/>
    </source>
</evidence>
<dbReference type="InterPro" id="IPR004114">
    <property type="entry name" value="THUMP_dom"/>
</dbReference>
<dbReference type="GO" id="GO:0005524">
    <property type="term" value="F:ATP binding"/>
    <property type="evidence" value="ECO:0007669"/>
    <property type="project" value="UniProtKB-UniRule"/>
</dbReference>
<dbReference type="InterPro" id="IPR049962">
    <property type="entry name" value="THUMP_ThiI"/>
</dbReference>
<sequence>MYDKILLRYGELTLKGENRKDFINQIKANLQWYIKKEDIKMEFDRAFINYSLENLEALKYIFGLSSYSLVYECKSDLDEIEKIVLKIIKEKEFNSFAIDSRRHNKNFSMTSNELNIHFGGVVLKNTENKTVSLKNPDLKIYIEIRDKSTYVFSDYIQGLGGMPTKSSGNVLHLISGGIDSPVATYLLQKRGLKVSFINFITPPHTDKSTTDKIDAIINLLLKYQGDATLYQINYTKIMNYIGLVSNQKYKITLMRRSFYRIANKIAKQKNIKALSNGENLAQVASQTLESIYTISEVCDLPIFRPLLSFDKNEIIKIAKEIETLPISLLKACETCELFAPKNPVTKPNREEAKRLEIELEMLEKLEDEVINELEIKKFSINKK</sequence>
<dbReference type="GO" id="GO:0009229">
    <property type="term" value="P:thiamine diphosphate biosynthetic process"/>
    <property type="evidence" value="ECO:0007669"/>
    <property type="project" value="UniProtKB-UniRule"/>
</dbReference>
<reference evidence="20 21" key="1">
    <citation type="submission" date="2018-11" db="EMBL/GenBank/DDBJ databases">
        <title>Genome sequence of Mycoplasma struthionis sp. nov.</title>
        <authorList>
            <person name="Spergser J."/>
        </authorList>
    </citation>
    <scope>NUCLEOTIDE SEQUENCE [LARGE SCALE GENOMIC DNA]</scope>
    <source>
        <strain evidence="20 21">237IA</strain>
    </source>
</reference>
<dbReference type="PANTHER" id="PTHR43209:SF1">
    <property type="entry name" value="TRNA SULFURTRANSFERASE"/>
    <property type="match status" value="1"/>
</dbReference>
<dbReference type="KEGG" id="mstr:EGN60_01265"/>
<evidence type="ECO:0000256" key="12">
    <source>
        <dbReference type="ARBA" id="ARBA00061472"/>
    </source>
</evidence>
<evidence type="ECO:0000256" key="9">
    <source>
        <dbReference type="ARBA" id="ARBA00050570"/>
    </source>
</evidence>
<evidence type="ECO:0000256" key="18">
    <source>
        <dbReference type="HAMAP-Rule" id="MF_00021"/>
    </source>
</evidence>
<dbReference type="Pfam" id="PF22025">
    <property type="entry name" value="ThiI_fer"/>
    <property type="match status" value="1"/>
</dbReference>
<dbReference type="InterPro" id="IPR014729">
    <property type="entry name" value="Rossmann-like_a/b/a_fold"/>
</dbReference>
<dbReference type="PROSITE" id="PS51165">
    <property type="entry name" value="THUMP"/>
    <property type="match status" value="1"/>
</dbReference>
<feature type="domain" description="THUMP" evidence="19">
    <location>
        <begin position="52"/>
        <end position="155"/>
    </location>
</feature>
<evidence type="ECO:0000313" key="21">
    <source>
        <dbReference type="Proteomes" id="UP000275883"/>
    </source>
</evidence>
<comment type="catalytic activity">
    <reaction evidence="9 18">
        <text>[ThiI sulfur-carrier protein]-S-sulfanyl-L-cysteine + a uridine in tRNA + 2 reduced [2Fe-2S]-[ferredoxin] + ATP + H(+) = [ThiI sulfur-carrier protein]-L-cysteine + a 4-thiouridine in tRNA + 2 oxidized [2Fe-2S]-[ferredoxin] + AMP + diphosphate</text>
        <dbReference type="Rhea" id="RHEA:24176"/>
        <dbReference type="Rhea" id="RHEA-COMP:10000"/>
        <dbReference type="Rhea" id="RHEA-COMP:10001"/>
        <dbReference type="Rhea" id="RHEA-COMP:13337"/>
        <dbReference type="Rhea" id="RHEA-COMP:13338"/>
        <dbReference type="Rhea" id="RHEA-COMP:13339"/>
        <dbReference type="Rhea" id="RHEA-COMP:13340"/>
        <dbReference type="ChEBI" id="CHEBI:15378"/>
        <dbReference type="ChEBI" id="CHEBI:29950"/>
        <dbReference type="ChEBI" id="CHEBI:30616"/>
        <dbReference type="ChEBI" id="CHEBI:33019"/>
        <dbReference type="ChEBI" id="CHEBI:33737"/>
        <dbReference type="ChEBI" id="CHEBI:33738"/>
        <dbReference type="ChEBI" id="CHEBI:61963"/>
        <dbReference type="ChEBI" id="CHEBI:65315"/>
        <dbReference type="ChEBI" id="CHEBI:136798"/>
        <dbReference type="ChEBI" id="CHEBI:456215"/>
        <dbReference type="EC" id="2.8.1.4"/>
    </reaction>
</comment>
<dbReference type="PANTHER" id="PTHR43209">
    <property type="entry name" value="TRNA SULFURTRANSFERASE"/>
    <property type="match status" value="1"/>
</dbReference>
<comment type="function">
    <text evidence="11 18">Catalyzes the ATP-dependent transfer of a sulfur to tRNA to produce 4-thiouridine in position 8 of tRNAs, which functions as a near-UV photosensor. Also catalyzes the transfer of sulfur to the sulfur carrier protein ThiS, forming ThiS-thiocarboxylate. This is a step in the synthesis of thiazole, in the thiamine biosynthesis pathway. The sulfur is donated as persulfide by IscS.</text>
</comment>
<feature type="binding site" evidence="18">
    <location>
        <position position="255"/>
    </location>
    <ligand>
        <name>ATP</name>
        <dbReference type="ChEBI" id="CHEBI:30616"/>
    </ligand>
</feature>
<dbReference type="InterPro" id="IPR050102">
    <property type="entry name" value="tRNA_sulfurtransferase_ThiI"/>
</dbReference>
<feature type="binding site" evidence="18">
    <location>
        <begin position="198"/>
        <end position="199"/>
    </location>
    <ligand>
        <name>ATP</name>
        <dbReference type="ChEBI" id="CHEBI:30616"/>
    </ligand>
</feature>
<dbReference type="GO" id="GO:0002937">
    <property type="term" value="P:tRNA 4-thiouridine biosynthesis"/>
    <property type="evidence" value="ECO:0007669"/>
    <property type="project" value="TreeGrafter"/>
</dbReference>
<evidence type="ECO:0000256" key="5">
    <source>
        <dbReference type="ARBA" id="ARBA00022741"/>
    </source>
</evidence>
<dbReference type="GO" id="GO:0140741">
    <property type="term" value="F:tRNA-uracil-4 sulfurtransferase activity"/>
    <property type="evidence" value="ECO:0007669"/>
    <property type="project" value="UniProtKB-EC"/>
</dbReference>
<dbReference type="UniPathway" id="UPA00060"/>
<dbReference type="Pfam" id="PF02926">
    <property type="entry name" value="THUMP"/>
    <property type="match status" value="1"/>
</dbReference>
<keyword evidence="7 18" id="KW-0694">RNA-binding</keyword>
<dbReference type="Proteomes" id="UP000275883">
    <property type="component" value="Chromosome"/>
</dbReference>
<evidence type="ECO:0000259" key="19">
    <source>
        <dbReference type="PROSITE" id="PS51165"/>
    </source>
</evidence>
<dbReference type="InterPro" id="IPR020536">
    <property type="entry name" value="ThiI_AANH"/>
</dbReference>
<proteinExistence type="inferred from homology"/>
<comment type="similarity">
    <text evidence="12 18">Belongs to the ThiI family.</text>
</comment>
<dbReference type="GO" id="GO:0052837">
    <property type="term" value="P:thiazole biosynthetic process"/>
    <property type="evidence" value="ECO:0007669"/>
    <property type="project" value="TreeGrafter"/>
</dbReference>
<keyword evidence="2 18" id="KW-0963">Cytoplasm</keyword>
<dbReference type="EC" id="2.8.1.4" evidence="13 18"/>